<sequence length="165" mass="16570">MTLLIALRRVLPLLAVLSLALTPVAAPAAAAGMGAFIMTQAAPGTTSAIAHAGMEGMDAGDADMADMPCCPPGEGAQPDCAKAACPLLALCLASIVSLPPSAASVPAPVATRTSRVWPDAASFASVSGRPLPEPPEPEPDAAGVSAGTTPRVRAWPLIAFRRRNP</sequence>
<dbReference type="Proteomes" id="UP001596292">
    <property type="component" value="Unassembled WGS sequence"/>
</dbReference>
<evidence type="ECO:0008006" key="5">
    <source>
        <dbReference type="Google" id="ProtNLM"/>
    </source>
</evidence>
<evidence type="ECO:0000256" key="1">
    <source>
        <dbReference type="SAM" id="MobiDB-lite"/>
    </source>
</evidence>
<feature type="chain" id="PRO_5047068771" description="DUF2946 domain-containing protein" evidence="2">
    <location>
        <begin position="29"/>
        <end position="165"/>
    </location>
</feature>
<feature type="signal peptide" evidence="2">
    <location>
        <begin position="1"/>
        <end position="28"/>
    </location>
</feature>
<protein>
    <recommendedName>
        <fullName evidence="5">DUF2946 domain-containing protein</fullName>
    </recommendedName>
</protein>
<gene>
    <name evidence="3" type="ORF">ACFQE0_10195</name>
</gene>
<organism evidence="3 4">
    <name type="scientific">Methylobacterium komagatae</name>
    <dbReference type="NCBI Taxonomy" id="374425"/>
    <lineage>
        <taxon>Bacteria</taxon>
        <taxon>Pseudomonadati</taxon>
        <taxon>Pseudomonadota</taxon>
        <taxon>Alphaproteobacteria</taxon>
        <taxon>Hyphomicrobiales</taxon>
        <taxon>Methylobacteriaceae</taxon>
        <taxon>Methylobacterium</taxon>
    </lineage>
</organism>
<keyword evidence="4" id="KW-1185">Reference proteome</keyword>
<accession>A0ABW2BKL9</accession>
<evidence type="ECO:0000313" key="3">
    <source>
        <dbReference type="EMBL" id="MFC6789956.1"/>
    </source>
</evidence>
<comment type="caution">
    <text evidence="3">The sequence shown here is derived from an EMBL/GenBank/DDBJ whole genome shotgun (WGS) entry which is preliminary data.</text>
</comment>
<keyword evidence="2" id="KW-0732">Signal</keyword>
<reference evidence="4" key="1">
    <citation type="journal article" date="2019" name="Int. J. Syst. Evol. Microbiol.">
        <title>The Global Catalogue of Microorganisms (GCM) 10K type strain sequencing project: providing services to taxonomists for standard genome sequencing and annotation.</title>
        <authorList>
            <consortium name="The Broad Institute Genomics Platform"/>
            <consortium name="The Broad Institute Genome Sequencing Center for Infectious Disease"/>
            <person name="Wu L."/>
            <person name="Ma J."/>
        </authorList>
    </citation>
    <scope>NUCLEOTIDE SEQUENCE [LARGE SCALE GENOMIC DNA]</scope>
    <source>
        <strain evidence="4">CCUG 48316</strain>
    </source>
</reference>
<proteinExistence type="predicted"/>
<name>A0ABW2BKL9_9HYPH</name>
<dbReference type="RefSeq" id="WP_378969308.1">
    <property type="nucleotide sequence ID" value="NZ_JBHSWN010000001.1"/>
</dbReference>
<dbReference type="EMBL" id="JBHSWN010000001">
    <property type="protein sequence ID" value="MFC6789956.1"/>
    <property type="molecule type" value="Genomic_DNA"/>
</dbReference>
<evidence type="ECO:0000256" key="2">
    <source>
        <dbReference type="SAM" id="SignalP"/>
    </source>
</evidence>
<evidence type="ECO:0000313" key="4">
    <source>
        <dbReference type="Proteomes" id="UP001596292"/>
    </source>
</evidence>
<feature type="region of interest" description="Disordered" evidence="1">
    <location>
        <begin position="124"/>
        <end position="149"/>
    </location>
</feature>